<name>A0A8W8KVM5_MAGGI</name>
<keyword evidence="2" id="KW-1185">Reference proteome</keyword>
<sequence length="89" mass="10427">MLIRILAVTCSRSEQVCETFLFYAEGEIIKMSLKDLTTIEFVEEWAEKYGLKNHPLVEEKLEELRAERVEIRDEFAVQSSPVVWLSSFQ</sequence>
<accession>A0A8W8KVM5</accession>
<protein>
    <submittedName>
        <fullName evidence="1">Uncharacterized protein</fullName>
    </submittedName>
</protein>
<proteinExistence type="predicted"/>
<dbReference type="AlphaFoldDB" id="A0A8W8KVM5"/>
<organism evidence="1 2">
    <name type="scientific">Magallana gigas</name>
    <name type="common">Pacific oyster</name>
    <name type="synonym">Crassostrea gigas</name>
    <dbReference type="NCBI Taxonomy" id="29159"/>
    <lineage>
        <taxon>Eukaryota</taxon>
        <taxon>Metazoa</taxon>
        <taxon>Spiralia</taxon>
        <taxon>Lophotrochozoa</taxon>
        <taxon>Mollusca</taxon>
        <taxon>Bivalvia</taxon>
        <taxon>Autobranchia</taxon>
        <taxon>Pteriomorphia</taxon>
        <taxon>Ostreida</taxon>
        <taxon>Ostreoidea</taxon>
        <taxon>Ostreidae</taxon>
        <taxon>Magallana</taxon>
    </lineage>
</organism>
<dbReference type="EnsemblMetazoa" id="G25224.1">
    <property type="protein sequence ID" value="G25224.1:cds"/>
    <property type="gene ID" value="G25224"/>
</dbReference>
<reference evidence="1" key="1">
    <citation type="submission" date="2022-08" db="UniProtKB">
        <authorList>
            <consortium name="EnsemblMetazoa"/>
        </authorList>
    </citation>
    <scope>IDENTIFICATION</scope>
    <source>
        <strain evidence="1">05x7-T-G4-1.051#20</strain>
    </source>
</reference>
<dbReference type="Proteomes" id="UP000005408">
    <property type="component" value="Unassembled WGS sequence"/>
</dbReference>
<evidence type="ECO:0000313" key="1">
    <source>
        <dbReference type="EnsemblMetazoa" id="G25224.1:cds"/>
    </source>
</evidence>
<evidence type="ECO:0000313" key="2">
    <source>
        <dbReference type="Proteomes" id="UP000005408"/>
    </source>
</evidence>